<feature type="compositionally biased region" description="Basic and acidic residues" evidence="4">
    <location>
        <begin position="250"/>
        <end position="259"/>
    </location>
</feature>
<organism evidence="6 7">
    <name type="scientific">Anaerohalosphaera lusitana</name>
    <dbReference type="NCBI Taxonomy" id="1936003"/>
    <lineage>
        <taxon>Bacteria</taxon>
        <taxon>Pseudomonadati</taxon>
        <taxon>Planctomycetota</taxon>
        <taxon>Phycisphaerae</taxon>
        <taxon>Sedimentisphaerales</taxon>
        <taxon>Anaerohalosphaeraceae</taxon>
        <taxon>Anaerohalosphaera</taxon>
    </lineage>
</organism>
<accession>A0A1U9NHA6</accession>
<dbReference type="PANTHER" id="PTHR43080">
    <property type="entry name" value="CBS DOMAIN-CONTAINING PROTEIN CBSX3, MITOCHONDRIAL"/>
    <property type="match status" value="1"/>
</dbReference>
<keyword evidence="1" id="KW-0145">Chemotaxis</keyword>
<feature type="domain" description="CBS" evidence="5">
    <location>
        <begin position="350"/>
        <end position="406"/>
    </location>
</feature>
<keyword evidence="7" id="KW-1185">Reference proteome</keyword>
<dbReference type="Gene3D" id="3.10.580.10">
    <property type="entry name" value="CBS-domain"/>
    <property type="match status" value="2"/>
</dbReference>
<dbReference type="InterPro" id="IPR046342">
    <property type="entry name" value="CBS_dom_sf"/>
</dbReference>
<dbReference type="InterPro" id="IPR028976">
    <property type="entry name" value="CheC-like_sf"/>
</dbReference>
<dbReference type="SUPFAM" id="SSF103039">
    <property type="entry name" value="CheC-like"/>
    <property type="match status" value="1"/>
</dbReference>
<dbReference type="SMART" id="SM00116">
    <property type="entry name" value="CBS"/>
    <property type="match status" value="2"/>
</dbReference>
<dbReference type="PROSITE" id="PS51371">
    <property type="entry name" value="CBS"/>
    <property type="match status" value="2"/>
</dbReference>
<dbReference type="EMBL" id="CP019791">
    <property type="protein sequence ID" value="AQT66886.1"/>
    <property type="molecule type" value="Genomic_DNA"/>
</dbReference>
<name>A0A1U9NHA6_9BACT</name>
<evidence type="ECO:0000256" key="3">
    <source>
        <dbReference type="PROSITE-ProRule" id="PRU00703"/>
    </source>
</evidence>
<dbReference type="PANTHER" id="PTHR43080:SF2">
    <property type="entry name" value="CBS DOMAIN-CONTAINING PROTEIN"/>
    <property type="match status" value="1"/>
</dbReference>
<feature type="compositionally biased region" description="Acidic residues" evidence="4">
    <location>
        <begin position="200"/>
        <end position="211"/>
    </location>
</feature>
<dbReference type="InterPro" id="IPR051257">
    <property type="entry name" value="Diverse_CBS-Domain"/>
</dbReference>
<evidence type="ECO:0000256" key="4">
    <source>
        <dbReference type="SAM" id="MobiDB-lite"/>
    </source>
</evidence>
<dbReference type="GO" id="GO:0006935">
    <property type="term" value="P:chemotaxis"/>
    <property type="evidence" value="ECO:0007669"/>
    <property type="project" value="UniProtKB-KW"/>
</dbReference>
<sequence length="495" mass="53966">MAEALTDLQNSAVEVTIGAFDAFCDDIASMFGIQASGCELEIETCAFKSLKKEFKRLTCVYSVKSSGALDGNFHIMLDQDALFTLAGVFVMLPDNIIDKNRKAGTEDDAKEHADALGEVGNLLVGAWDRFFREEMEGHEHFLQSGTFIGKPFMKSEEKISLAADEQVVAVGYEMTLDEYEPVKCAAVLPVSLFEEKQAEPETEQAVETQDEPEAKTEEKPQAKTEPADGQIAADSADNGASAEEKEDPEAEKQTVKTDEAAAEQKAVEASDSPEPEQPEEELKPEPAAAENAEQVEAEDEQIQTEQPDEEKTQKDGGPISQEIRRLTRTTSGVSTGDIAMLNNTPVADAMRTDVVWATQDETVEKVLASMQQNNAAYVLVGAEDSLGGIVSKSDIRAALSPYLNNVFAKYRREQDTATLQIKIKWFMSRPVRTIRPDAPLASAMDTMLKHSIRALPVADEKGVKGILTAFTVFDALLRDEDTSTAGQNTDVPPIA</sequence>
<dbReference type="InterPro" id="IPR000644">
    <property type="entry name" value="CBS_dom"/>
</dbReference>
<evidence type="ECO:0000313" key="6">
    <source>
        <dbReference type="EMBL" id="AQT66886.1"/>
    </source>
</evidence>
<proteinExistence type="predicted"/>
<reference evidence="7" key="1">
    <citation type="submission" date="2017-02" db="EMBL/GenBank/DDBJ databases">
        <title>Comparative genomics and description of representatives of a novel lineage of planctomycetes thriving in anoxic sediments.</title>
        <authorList>
            <person name="Spring S."/>
            <person name="Bunk B."/>
            <person name="Sproer C."/>
        </authorList>
    </citation>
    <scope>NUCLEOTIDE SEQUENCE [LARGE SCALE GENOMIC DNA]</scope>
    <source>
        <strain evidence="7">ST-NAGAB-D1</strain>
    </source>
</reference>
<feature type="compositionally biased region" description="Basic and acidic residues" evidence="4">
    <location>
        <begin position="212"/>
        <end position="226"/>
    </location>
</feature>
<feature type="compositionally biased region" description="Acidic residues" evidence="4">
    <location>
        <begin position="293"/>
        <end position="308"/>
    </location>
</feature>
<gene>
    <name evidence="6" type="ORF">STSP2_00024</name>
</gene>
<dbReference type="OrthoDB" id="9790355at2"/>
<dbReference type="AlphaFoldDB" id="A0A1U9NHA6"/>
<protein>
    <submittedName>
        <fullName evidence="6">Putative manganese-dependent inorganic pyrophosphatase</fullName>
    </submittedName>
</protein>
<evidence type="ECO:0000256" key="1">
    <source>
        <dbReference type="ARBA" id="ARBA00022500"/>
    </source>
</evidence>
<dbReference type="Proteomes" id="UP000189674">
    <property type="component" value="Chromosome"/>
</dbReference>
<evidence type="ECO:0000313" key="7">
    <source>
        <dbReference type="Proteomes" id="UP000189674"/>
    </source>
</evidence>
<dbReference type="RefSeq" id="WP_146658700.1">
    <property type="nucleotide sequence ID" value="NZ_CP019791.1"/>
</dbReference>
<feature type="domain" description="CBS" evidence="5">
    <location>
        <begin position="427"/>
        <end position="482"/>
    </location>
</feature>
<keyword evidence="2 3" id="KW-0129">CBS domain</keyword>
<feature type="region of interest" description="Disordered" evidence="4">
    <location>
        <begin position="196"/>
        <end position="337"/>
    </location>
</feature>
<dbReference type="SUPFAM" id="SSF54631">
    <property type="entry name" value="CBS-domain pair"/>
    <property type="match status" value="1"/>
</dbReference>
<dbReference type="KEGG" id="alus:STSP2_00024"/>
<dbReference type="Gene3D" id="3.40.1550.10">
    <property type="entry name" value="CheC-like"/>
    <property type="match status" value="1"/>
</dbReference>
<evidence type="ECO:0000256" key="2">
    <source>
        <dbReference type="ARBA" id="ARBA00023122"/>
    </source>
</evidence>
<dbReference type="Pfam" id="PF00571">
    <property type="entry name" value="CBS"/>
    <property type="match status" value="2"/>
</dbReference>
<evidence type="ECO:0000259" key="5">
    <source>
        <dbReference type="PROSITE" id="PS51371"/>
    </source>
</evidence>
<dbReference type="STRING" id="1936003.STSP2_00024"/>